<dbReference type="SUPFAM" id="SSF103473">
    <property type="entry name" value="MFS general substrate transporter"/>
    <property type="match status" value="1"/>
</dbReference>
<evidence type="ECO:0000256" key="5">
    <source>
        <dbReference type="ARBA" id="ARBA00022475"/>
    </source>
</evidence>
<feature type="transmembrane region" description="Helical" evidence="11">
    <location>
        <begin position="341"/>
        <end position="362"/>
    </location>
</feature>
<comment type="function">
    <text evidence="1">Intake of glucose and galactose.</text>
</comment>
<dbReference type="Proteomes" id="UP000681425">
    <property type="component" value="Chromosome"/>
</dbReference>
<feature type="transmembrane region" description="Helical" evidence="11">
    <location>
        <begin position="114"/>
        <end position="139"/>
    </location>
</feature>
<keyword evidence="4" id="KW-0813">Transport</keyword>
<feature type="transmembrane region" description="Helical" evidence="11">
    <location>
        <begin position="400"/>
        <end position="420"/>
    </location>
</feature>
<feature type="transmembrane region" description="Helical" evidence="11">
    <location>
        <begin position="254"/>
        <end position="275"/>
    </location>
</feature>
<evidence type="ECO:0000259" key="12">
    <source>
        <dbReference type="PROSITE" id="PS50850"/>
    </source>
</evidence>
<keyword evidence="8 11" id="KW-0812">Transmembrane</keyword>
<evidence type="ECO:0000256" key="2">
    <source>
        <dbReference type="ARBA" id="ARBA00004429"/>
    </source>
</evidence>
<protein>
    <submittedName>
        <fullName evidence="13">Sugar MFS transporter</fullName>
    </submittedName>
</protein>
<dbReference type="InterPro" id="IPR036259">
    <property type="entry name" value="MFS_trans_sf"/>
</dbReference>
<dbReference type="GO" id="GO:0055056">
    <property type="term" value="F:D-glucose transmembrane transporter activity"/>
    <property type="evidence" value="ECO:0007669"/>
    <property type="project" value="InterPro"/>
</dbReference>
<keyword evidence="6" id="KW-0997">Cell inner membrane</keyword>
<feature type="transmembrane region" description="Helical" evidence="11">
    <location>
        <begin position="90"/>
        <end position="108"/>
    </location>
</feature>
<evidence type="ECO:0000256" key="3">
    <source>
        <dbReference type="ARBA" id="ARBA00009120"/>
    </source>
</evidence>
<dbReference type="EMBL" id="CP073910">
    <property type="protein sequence ID" value="QUT06277.1"/>
    <property type="molecule type" value="Genomic_DNA"/>
</dbReference>
<organism evidence="13 14">
    <name type="scientific">Sphingobium phenoxybenzoativorans</name>
    <dbReference type="NCBI Taxonomy" id="1592790"/>
    <lineage>
        <taxon>Bacteria</taxon>
        <taxon>Pseudomonadati</taxon>
        <taxon>Pseudomonadota</taxon>
        <taxon>Alphaproteobacteria</taxon>
        <taxon>Sphingomonadales</taxon>
        <taxon>Sphingomonadaceae</taxon>
        <taxon>Sphingobium</taxon>
    </lineage>
</organism>
<evidence type="ECO:0000256" key="6">
    <source>
        <dbReference type="ARBA" id="ARBA00022519"/>
    </source>
</evidence>
<dbReference type="Gene3D" id="1.20.1250.20">
    <property type="entry name" value="MFS general substrate transporter like domains"/>
    <property type="match status" value="2"/>
</dbReference>
<dbReference type="GO" id="GO:0005886">
    <property type="term" value="C:plasma membrane"/>
    <property type="evidence" value="ECO:0007669"/>
    <property type="project" value="UniProtKB-SubCell"/>
</dbReference>
<keyword evidence="10 11" id="KW-0472">Membrane</keyword>
<feature type="transmembrane region" description="Helical" evidence="11">
    <location>
        <begin position="21"/>
        <end position="41"/>
    </location>
</feature>
<accession>A0A975KA89</accession>
<comment type="similarity">
    <text evidence="3">Belongs to the major facilitator superfamily. FHS transporter (TC 2.A.1.7) family.</text>
</comment>
<feature type="transmembrane region" description="Helical" evidence="11">
    <location>
        <begin position="374"/>
        <end position="394"/>
    </location>
</feature>
<proteinExistence type="inferred from homology"/>
<feature type="transmembrane region" description="Helical" evidence="11">
    <location>
        <begin position="287"/>
        <end position="305"/>
    </location>
</feature>
<evidence type="ECO:0000256" key="7">
    <source>
        <dbReference type="ARBA" id="ARBA00022597"/>
    </source>
</evidence>
<gene>
    <name evidence="13" type="ORF">KFK14_01980</name>
</gene>
<evidence type="ECO:0000313" key="14">
    <source>
        <dbReference type="Proteomes" id="UP000681425"/>
    </source>
</evidence>
<keyword evidence="5" id="KW-1003">Cell membrane</keyword>
<dbReference type="InterPro" id="IPR050375">
    <property type="entry name" value="MFS_TsgA-like"/>
</dbReference>
<evidence type="ECO:0000256" key="8">
    <source>
        <dbReference type="ARBA" id="ARBA00022692"/>
    </source>
</evidence>
<dbReference type="InterPro" id="IPR005964">
    <property type="entry name" value="Glc/Gal_transptr_bac"/>
</dbReference>
<dbReference type="InterPro" id="IPR011701">
    <property type="entry name" value="MFS"/>
</dbReference>
<dbReference type="AlphaFoldDB" id="A0A975KA89"/>
<evidence type="ECO:0000256" key="1">
    <source>
        <dbReference type="ARBA" id="ARBA00003321"/>
    </source>
</evidence>
<reference evidence="13" key="1">
    <citation type="submission" date="2021-04" db="EMBL/GenBank/DDBJ databases">
        <title>Isolation of p-tert-butylphenol degrading bacteria Sphingobium phenoxybenzoativorans Tas13 from active sludge.</title>
        <authorList>
            <person name="Li Y."/>
        </authorList>
    </citation>
    <scope>NUCLEOTIDE SEQUENCE</scope>
    <source>
        <strain evidence="13">Tas13</strain>
    </source>
</reference>
<feature type="transmembrane region" description="Helical" evidence="11">
    <location>
        <begin position="61"/>
        <end position="83"/>
    </location>
</feature>
<dbReference type="KEGG" id="spph:KFK14_01980"/>
<feature type="transmembrane region" description="Helical" evidence="11">
    <location>
        <begin position="160"/>
        <end position="181"/>
    </location>
</feature>
<dbReference type="PANTHER" id="PTHR43702">
    <property type="entry name" value="L-FUCOSE-PROTON SYMPORTER"/>
    <property type="match status" value="1"/>
</dbReference>
<dbReference type="GO" id="GO:0005354">
    <property type="term" value="F:galactose transmembrane transporter activity"/>
    <property type="evidence" value="ECO:0007669"/>
    <property type="project" value="InterPro"/>
</dbReference>
<feature type="domain" description="Major facilitator superfamily (MFS) profile" evidence="12">
    <location>
        <begin position="24"/>
        <end position="426"/>
    </location>
</feature>
<feature type="transmembrane region" description="Helical" evidence="11">
    <location>
        <begin position="201"/>
        <end position="221"/>
    </location>
</feature>
<dbReference type="GO" id="GO:1904659">
    <property type="term" value="P:D-glucose transmembrane transport"/>
    <property type="evidence" value="ECO:0007669"/>
    <property type="project" value="InterPro"/>
</dbReference>
<dbReference type="PROSITE" id="PS50850">
    <property type="entry name" value="MFS"/>
    <property type="match status" value="1"/>
</dbReference>
<dbReference type="PANTHER" id="PTHR43702:SF3">
    <property type="entry name" value="PROTEIN TSGA"/>
    <property type="match status" value="1"/>
</dbReference>
<dbReference type="NCBIfam" id="TIGR01272">
    <property type="entry name" value="gluP"/>
    <property type="match status" value="1"/>
</dbReference>
<sequence>MAMTPGAGHTGATTTQGAQAAGGLAGFVFALFFVFGGITSLNDVLIPKLKDLFTLSNAEVLLVQSAFFAAYFLISIPASAIVHRIGYMRAAVVGLLTMTAGCLLFIPAASSSLFVAFLAALFVLASGITIVQVVANPLISMLGKPETASSRLTFAQAFNSLGTTIFPYVGSILILGALATVDPATLTGAALDAFRAQEARVVVHTYIGIAIALLVVAAAVWSQRNKLREEKAEKMNVAAAFGLLKRPRFGFGTLGIFLYVGAEVTIGSLLVLFLIQTDTLGISQESAGKLVAYYWGGAMVGRFIGSAILRMFSPGKVLATVAGVAILLLAVSASTTGAVSGWALIAIGLFNSIMFPTIFTLASEGLGRRAADGSGVICMAIVGGAILPPLAGWVSDISTLRIALIVPAIAYALILIFGLFATKPVAPIDAVAGSETGPAVL</sequence>
<keyword evidence="9 11" id="KW-1133">Transmembrane helix</keyword>
<dbReference type="InterPro" id="IPR020846">
    <property type="entry name" value="MFS_dom"/>
</dbReference>
<keyword evidence="7" id="KW-0762">Sugar transport</keyword>
<dbReference type="CDD" id="cd17394">
    <property type="entry name" value="MFS_FucP_like"/>
    <property type="match status" value="1"/>
</dbReference>
<comment type="subcellular location">
    <subcellularLocation>
        <location evidence="2">Cell inner membrane</location>
        <topology evidence="2">Multi-pass membrane protein</topology>
    </subcellularLocation>
</comment>
<evidence type="ECO:0000256" key="9">
    <source>
        <dbReference type="ARBA" id="ARBA00022989"/>
    </source>
</evidence>
<evidence type="ECO:0000256" key="11">
    <source>
        <dbReference type="SAM" id="Phobius"/>
    </source>
</evidence>
<feature type="transmembrane region" description="Helical" evidence="11">
    <location>
        <begin position="317"/>
        <end position="335"/>
    </location>
</feature>
<dbReference type="Pfam" id="PF07690">
    <property type="entry name" value="MFS_1"/>
    <property type="match status" value="1"/>
</dbReference>
<dbReference type="RefSeq" id="WP_212609679.1">
    <property type="nucleotide sequence ID" value="NZ_CP073910.1"/>
</dbReference>
<evidence type="ECO:0000256" key="4">
    <source>
        <dbReference type="ARBA" id="ARBA00022448"/>
    </source>
</evidence>
<evidence type="ECO:0000313" key="13">
    <source>
        <dbReference type="EMBL" id="QUT06277.1"/>
    </source>
</evidence>
<name>A0A975KA89_9SPHN</name>
<evidence type="ECO:0000256" key="10">
    <source>
        <dbReference type="ARBA" id="ARBA00023136"/>
    </source>
</evidence>
<keyword evidence="14" id="KW-1185">Reference proteome</keyword>